<evidence type="ECO:0000313" key="1">
    <source>
        <dbReference type="EMBL" id="KAI4332524.1"/>
    </source>
</evidence>
<protein>
    <submittedName>
        <fullName evidence="1">Uncharacterized protein</fullName>
    </submittedName>
</protein>
<gene>
    <name evidence="1" type="ORF">L6164_017425</name>
</gene>
<dbReference type="Proteomes" id="UP000828941">
    <property type="component" value="Chromosome 7"/>
</dbReference>
<proteinExistence type="predicted"/>
<organism evidence="1 2">
    <name type="scientific">Bauhinia variegata</name>
    <name type="common">Purple orchid tree</name>
    <name type="synonym">Phanera variegata</name>
    <dbReference type="NCBI Taxonomy" id="167791"/>
    <lineage>
        <taxon>Eukaryota</taxon>
        <taxon>Viridiplantae</taxon>
        <taxon>Streptophyta</taxon>
        <taxon>Embryophyta</taxon>
        <taxon>Tracheophyta</taxon>
        <taxon>Spermatophyta</taxon>
        <taxon>Magnoliopsida</taxon>
        <taxon>eudicotyledons</taxon>
        <taxon>Gunneridae</taxon>
        <taxon>Pentapetalae</taxon>
        <taxon>rosids</taxon>
        <taxon>fabids</taxon>
        <taxon>Fabales</taxon>
        <taxon>Fabaceae</taxon>
        <taxon>Cercidoideae</taxon>
        <taxon>Cercideae</taxon>
        <taxon>Bauhiniinae</taxon>
        <taxon>Bauhinia</taxon>
    </lineage>
</organism>
<comment type="caution">
    <text evidence="1">The sequence shown here is derived from an EMBL/GenBank/DDBJ whole genome shotgun (WGS) entry which is preliminary data.</text>
</comment>
<evidence type="ECO:0000313" key="2">
    <source>
        <dbReference type="Proteomes" id="UP000828941"/>
    </source>
</evidence>
<sequence length="95" mass="10991">MENLKKKLHRRGLSRGSNQTRTRTRTRGKAMENEEPDPTRQRSGAEQLLHHPSQQNGVLLQHLRHYRHEYHLCVSPEIGSNKLESESKAVMGVEI</sequence>
<name>A0ACB9N9S5_BAUVA</name>
<accession>A0ACB9N9S5</accession>
<keyword evidence="2" id="KW-1185">Reference proteome</keyword>
<reference evidence="1 2" key="1">
    <citation type="journal article" date="2022" name="DNA Res.">
        <title>Chromosomal-level genome assembly of the orchid tree Bauhinia variegata (Leguminosae; Cercidoideae) supports the allotetraploid origin hypothesis of Bauhinia.</title>
        <authorList>
            <person name="Zhong Y."/>
            <person name="Chen Y."/>
            <person name="Zheng D."/>
            <person name="Pang J."/>
            <person name="Liu Y."/>
            <person name="Luo S."/>
            <person name="Meng S."/>
            <person name="Qian L."/>
            <person name="Wei D."/>
            <person name="Dai S."/>
            <person name="Zhou R."/>
        </authorList>
    </citation>
    <scope>NUCLEOTIDE SEQUENCE [LARGE SCALE GENOMIC DNA]</scope>
    <source>
        <strain evidence="1">BV-YZ2020</strain>
    </source>
</reference>
<dbReference type="EMBL" id="CM039432">
    <property type="protein sequence ID" value="KAI4332524.1"/>
    <property type="molecule type" value="Genomic_DNA"/>
</dbReference>